<reference evidence="1 2" key="1">
    <citation type="journal article" date="2021" name="bioRxiv">
        <title>The Gossypium anomalum genome as a resource for cotton improvement and evolutionary analysis of hybrid incompatibility.</title>
        <authorList>
            <person name="Grover C.E."/>
            <person name="Yuan D."/>
            <person name="Arick M.A."/>
            <person name="Miller E.R."/>
            <person name="Hu G."/>
            <person name="Peterson D.G."/>
            <person name="Wendel J.F."/>
            <person name="Udall J.A."/>
        </authorList>
    </citation>
    <scope>NUCLEOTIDE SEQUENCE [LARGE SCALE GENOMIC DNA]</scope>
    <source>
        <strain evidence="1">JFW-Udall</strain>
        <tissue evidence="1">Leaf</tissue>
    </source>
</reference>
<dbReference type="PANTHER" id="PTHR47481:SF30">
    <property type="entry name" value="CCHC-TYPE DOMAIN-CONTAINING PROTEIN"/>
    <property type="match status" value="1"/>
</dbReference>
<dbReference type="EMBL" id="JAHUZN010000006">
    <property type="protein sequence ID" value="KAG8491656.1"/>
    <property type="molecule type" value="Genomic_DNA"/>
</dbReference>
<sequence length="84" mass="9381">MRHRSLLRNFKKNNLSMSDYLVGIKHLCDSLGGSSQQISLEEQHSIVLNGLPPEYDHVVSIVTMSTITFDLQGISMALLDVEAH</sequence>
<accession>A0A8J5Z519</accession>
<protein>
    <submittedName>
        <fullName evidence="1">Uncharacterized protein</fullName>
    </submittedName>
</protein>
<dbReference type="OrthoDB" id="1002047at2759"/>
<name>A0A8J5Z519_9ROSI</name>
<organism evidence="1 2">
    <name type="scientific">Gossypium anomalum</name>
    <dbReference type="NCBI Taxonomy" id="47600"/>
    <lineage>
        <taxon>Eukaryota</taxon>
        <taxon>Viridiplantae</taxon>
        <taxon>Streptophyta</taxon>
        <taxon>Embryophyta</taxon>
        <taxon>Tracheophyta</taxon>
        <taxon>Spermatophyta</taxon>
        <taxon>Magnoliopsida</taxon>
        <taxon>eudicotyledons</taxon>
        <taxon>Gunneridae</taxon>
        <taxon>Pentapetalae</taxon>
        <taxon>rosids</taxon>
        <taxon>malvids</taxon>
        <taxon>Malvales</taxon>
        <taxon>Malvaceae</taxon>
        <taxon>Malvoideae</taxon>
        <taxon>Gossypium</taxon>
    </lineage>
</organism>
<evidence type="ECO:0000313" key="1">
    <source>
        <dbReference type="EMBL" id="KAG8491656.1"/>
    </source>
</evidence>
<evidence type="ECO:0000313" key="2">
    <source>
        <dbReference type="Proteomes" id="UP000701853"/>
    </source>
</evidence>
<dbReference type="AlphaFoldDB" id="A0A8J5Z519"/>
<dbReference type="PANTHER" id="PTHR47481">
    <property type="match status" value="1"/>
</dbReference>
<comment type="caution">
    <text evidence="1">The sequence shown here is derived from an EMBL/GenBank/DDBJ whole genome shotgun (WGS) entry which is preliminary data.</text>
</comment>
<gene>
    <name evidence="1" type="ORF">CXB51_014917</name>
</gene>
<keyword evidence="2" id="KW-1185">Reference proteome</keyword>
<dbReference type="Proteomes" id="UP000701853">
    <property type="component" value="Chromosome 6"/>
</dbReference>
<proteinExistence type="predicted"/>